<name>A0A917GA23_9FLAO</name>
<proteinExistence type="inferred from homology"/>
<reference evidence="2" key="1">
    <citation type="journal article" date="2014" name="Int. J. Syst. Evol. Microbiol.">
        <title>Complete genome sequence of Corynebacterium casei LMG S-19264T (=DSM 44701T), isolated from a smear-ripened cheese.</title>
        <authorList>
            <consortium name="US DOE Joint Genome Institute (JGI-PGF)"/>
            <person name="Walter F."/>
            <person name="Albersmeier A."/>
            <person name="Kalinowski J."/>
            <person name="Ruckert C."/>
        </authorList>
    </citation>
    <scope>NUCLEOTIDE SEQUENCE</scope>
    <source>
        <strain evidence="2">CGMCC 1.12751</strain>
    </source>
</reference>
<comment type="similarity">
    <text evidence="1">Belongs to the DTD family.</text>
</comment>
<dbReference type="GO" id="GO:0051500">
    <property type="term" value="F:D-tyrosyl-tRNA(Tyr) deacylase activity"/>
    <property type="evidence" value="ECO:0007669"/>
    <property type="project" value="TreeGrafter"/>
</dbReference>
<gene>
    <name evidence="2" type="ORF">GCM10010976_00750</name>
</gene>
<evidence type="ECO:0008006" key="4">
    <source>
        <dbReference type="Google" id="ProtNLM"/>
    </source>
</evidence>
<dbReference type="InterPro" id="IPR003732">
    <property type="entry name" value="Daa-tRNA_deacyls_DTD"/>
</dbReference>
<sequence>MKVVIQRVSKASVTIEDTKVASITNGLLVLIGIVNEDTNEDIVWLSNKTANLRIFNDEHGVMNQSLIQMKGDAIVVSQFTLHANTKKGIGQAILKRQNQILPFLFMKLL</sequence>
<dbReference type="PANTHER" id="PTHR10472:SF5">
    <property type="entry name" value="D-AMINOACYL-TRNA DEACYLASE 1"/>
    <property type="match status" value="1"/>
</dbReference>
<dbReference type="EMBL" id="BMFQ01000001">
    <property type="protein sequence ID" value="GGG32804.1"/>
    <property type="molecule type" value="Genomic_DNA"/>
</dbReference>
<dbReference type="Proteomes" id="UP000625976">
    <property type="component" value="Unassembled WGS sequence"/>
</dbReference>
<dbReference type="Pfam" id="PF02580">
    <property type="entry name" value="Tyr_Deacylase"/>
    <property type="match status" value="1"/>
</dbReference>
<evidence type="ECO:0000313" key="2">
    <source>
        <dbReference type="EMBL" id="GGG32804.1"/>
    </source>
</evidence>
<dbReference type="PANTHER" id="PTHR10472">
    <property type="entry name" value="D-TYROSYL-TRNA TYR DEACYLASE"/>
    <property type="match status" value="1"/>
</dbReference>
<dbReference type="InterPro" id="IPR023509">
    <property type="entry name" value="DTD-like_sf"/>
</dbReference>
<dbReference type="Gene3D" id="3.50.80.10">
    <property type="entry name" value="D-tyrosyl-tRNA(Tyr) deacylase"/>
    <property type="match status" value="1"/>
</dbReference>
<organism evidence="2 3">
    <name type="scientific">Bizionia arctica</name>
    <dbReference type="NCBI Taxonomy" id="1495645"/>
    <lineage>
        <taxon>Bacteria</taxon>
        <taxon>Pseudomonadati</taxon>
        <taxon>Bacteroidota</taxon>
        <taxon>Flavobacteriia</taxon>
        <taxon>Flavobacteriales</taxon>
        <taxon>Flavobacteriaceae</taxon>
        <taxon>Bizionia</taxon>
    </lineage>
</organism>
<evidence type="ECO:0000256" key="1">
    <source>
        <dbReference type="ARBA" id="ARBA00009673"/>
    </source>
</evidence>
<comment type="caution">
    <text evidence="2">The sequence shown here is derived from an EMBL/GenBank/DDBJ whole genome shotgun (WGS) entry which is preliminary data.</text>
</comment>
<evidence type="ECO:0000313" key="3">
    <source>
        <dbReference type="Proteomes" id="UP000625976"/>
    </source>
</evidence>
<accession>A0A917GA23</accession>
<protein>
    <recommendedName>
        <fullName evidence="4">D-tyrosyl-tRNA(Tyr) deacylase</fullName>
    </recommendedName>
</protein>
<dbReference type="AlphaFoldDB" id="A0A917GA23"/>
<dbReference type="GO" id="GO:0005737">
    <property type="term" value="C:cytoplasm"/>
    <property type="evidence" value="ECO:0007669"/>
    <property type="project" value="InterPro"/>
</dbReference>
<reference evidence="2" key="2">
    <citation type="submission" date="2020-09" db="EMBL/GenBank/DDBJ databases">
        <authorList>
            <person name="Sun Q."/>
            <person name="Zhou Y."/>
        </authorList>
    </citation>
    <scope>NUCLEOTIDE SEQUENCE</scope>
    <source>
        <strain evidence="2">CGMCC 1.12751</strain>
    </source>
</reference>
<keyword evidence="3" id="KW-1185">Reference proteome</keyword>
<dbReference type="SUPFAM" id="SSF69500">
    <property type="entry name" value="DTD-like"/>
    <property type="match status" value="1"/>
</dbReference>